<dbReference type="PANTHER" id="PTHR34814">
    <property type="entry name" value="NITROSOGUANIDINE RESISTANCE PROTEIN SNG1"/>
    <property type="match status" value="1"/>
</dbReference>
<proteinExistence type="predicted"/>
<evidence type="ECO:0000259" key="2">
    <source>
        <dbReference type="Pfam" id="PF12051"/>
    </source>
</evidence>
<dbReference type="OrthoDB" id="2140105at2759"/>
<dbReference type="GeneID" id="6082143"/>
<dbReference type="HOGENOM" id="CLU_2606448_0_0_1"/>
<keyword evidence="4" id="KW-1185">Reference proteome</keyword>
<dbReference type="Proteomes" id="UP000001194">
    <property type="component" value="Unassembled WGS sequence"/>
</dbReference>
<reference evidence="3 4" key="1">
    <citation type="journal article" date="2008" name="Nature">
        <title>The genome of Laccaria bicolor provides insights into mycorrhizal symbiosis.</title>
        <authorList>
            <person name="Martin F."/>
            <person name="Aerts A."/>
            <person name="Ahren D."/>
            <person name="Brun A."/>
            <person name="Danchin E.G.J."/>
            <person name="Duchaussoy F."/>
            <person name="Gibon J."/>
            <person name="Kohler A."/>
            <person name="Lindquist E."/>
            <person name="Pereda V."/>
            <person name="Salamov A."/>
            <person name="Shapiro H.J."/>
            <person name="Wuyts J."/>
            <person name="Blaudez D."/>
            <person name="Buee M."/>
            <person name="Brokstein P."/>
            <person name="Canbaeck B."/>
            <person name="Cohen D."/>
            <person name="Courty P.E."/>
            <person name="Coutinho P.M."/>
            <person name="Delaruelle C."/>
            <person name="Detter J.C."/>
            <person name="Deveau A."/>
            <person name="DiFazio S."/>
            <person name="Duplessis S."/>
            <person name="Fraissinet-Tachet L."/>
            <person name="Lucic E."/>
            <person name="Frey-Klett P."/>
            <person name="Fourrey C."/>
            <person name="Feussner I."/>
            <person name="Gay G."/>
            <person name="Grimwood J."/>
            <person name="Hoegger P.J."/>
            <person name="Jain P."/>
            <person name="Kilaru S."/>
            <person name="Labbe J."/>
            <person name="Lin Y.C."/>
            <person name="Legue V."/>
            <person name="Le Tacon F."/>
            <person name="Marmeisse R."/>
            <person name="Melayah D."/>
            <person name="Montanini B."/>
            <person name="Muratet M."/>
            <person name="Nehls U."/>
            <person name="Niculita-Hirzel H."/>
            <person name="Oudot-Le Secq M.P."/>
            <person name="Peter M."/>
            <person name="Quesneville H."/>
            <person name="Rajashekar B."/>
            <person name="Reich M."/>
            <person name="Rouhier N."/>
            <person name="Schmutz J."/>
            <person name="Yin T."/>
            <person name="Chalot M."/>
            <person name="Henrissat B."/>
            <person name="Kuees U."/>
            <person name="Lucas S."/>
            <person name="Van de Peer Y."/>
            <person name="Podila G.K."/>
            <person name="Polle A."/>
            <person name="Pukkila P.J."/>
            <person name="Richardson P.M."/>
            <person name="Rouze P."/>
            <person name="Sanders I.R."/>
            <person name="Stajich J.E."/>
            <person name="Tunlid A."/>
            <person name="Tuskan G."/>
            <person name="Grigoriev I.V."/>
        </authorList>
    </citation>
    <scope>NUCLEOTIDE SEQUENCE [LARGE SCALE GENOMIC DNA]</scope>
    <source>
        <strain evidence="4">S238N-H82 / ATCC MYA-4686</strain>
    </source>
</reference>
<evidence type="ECO:0000313" key="4">
    <source>
        <dbReference type="Proteomes" id="UP000001194"/>
    </source>
</evidence>
<feature type="transmembrane region" description="Helical" evidence="1">
    <location>
        <begin position="41"/>
        <end position="62"/>
    </location>
</feature>
<dbReference type="EMBL" id="DS547128">
    <property type="protein sequence ID" value="EDR02880.1"/>
    <property type="molecule type" value="Genomic_DNA"/>
</dbReference>
<dbReference type="Pfam" id="PF12051">
    <property type="entry name" value="DUF3533"/>
    <property type="match status" value="1"/>
</dbReference>
<evidence type="ECO:0000313" key="3">
    <source>
        <dbReference type="EMBL" id="EDR02880.1"/>
    </source>
</evidence>
<dbReference type="AlphaFoldDB" id="B0DRJ3"/>
<keyword evidence="1" id="KW-0472">Membrane</keyword>
<dbReference type="InterPro" id="IPR053001">
    <property type="entry name" value="MNNG_permease-like"/>
</dbReference>
<organism evidence="4">
    <name type="scientific">Laccaria bicolor (strain S238N-H82 / ATCC MYA-4686)</name>
    <name type="common">Bicoloured deceiver</name>
    <name type="synonym">Laccaria laccata var. bicolor</name>
    <dbReference type="NCBI Taxonomy" id="486041"/>
    <lineage>
        <taxon>Eukaryota</taxon>
        <taxon>Fungi</taxon>
        <taxon>Dikarya</taxon>
        <taxon>Basidiomycota</taxon>
        <taxon>Agaricomycotina</taxon>
        <taxon>Agaricomycetes</taxon>
        <taxon>Agaricomycetidae</taxon>
        <taxon>Agaricales</taxon>
        <taxon>Agaricineae</taxon>
        <taxon>Hydnangiaceae</taxon>
        <taxon>Laccaria</taxon>
    </lineage>
</organism>
<protein>
    <submittedName>
        <fullName evidence="3">Predicted protein</fullName>
    </submittedName>
</protein>
<dbReference type="PANTHER" id="PTHR34814:SF1">
    <property type="entry name" value="NITROSOGUANIDINE RESISTANCE PROTEIN SNG1"/>
    <property type="match status" value="1"/>
</dbReference>
<keyword evidence="1" id="KW-0812">Transmembrane</keyword>
<sequence>MLGNVSRAKVFRYGYAAPFYNVSRAMRTIVFGTKNELGLHFGILIVWITISCITLPLIRCFVRREGSAKTARPDQDMKV</sequence>
<dbReference type="InterPro" id="IPR022703">
    <property type="entry name" value="DUF3533"/>
</dbReference>
<dbReference type="GO" id="GO:0016020">
    <property type="term" value="C:membrane"/>
    <property type="evidence" value="ECO:0007669"/>
    <property type="project" value="TreeGrafter"/>
</dbReference>
<accession>B0DRJ3</accession>
<dbReference type="InParanoid" id="B0DRJ3"/>
<name>B0DRJ3_LACBS</name>
<dbReference type="STRING" id="486041.B0DRJ3"/>
<gene>
    <name evidence="3" type="ORF">LACBIDRAFT_308058</name>
</gene>
<evidence type="ECO:0000256" key="1">
    <source>
        <dbReference type="SAM" id="Phobius"/>
    </source>
</evidence>
<keyword evidence="1" id="KW-1133">Transmembrane helix</keyword>
<feature type="domain" description="DUF3533" evidence="2">
    <location>
        <begin position="9"/>
        <end position="52"/>
    </location>
</feature>
<dbReference type="RefSeq" id="XP_001886590.1">
    <property type="nucleotide sequence ID" value="XM_001886555.1"/>
</dbReference>
<dbReference type="KEGG" id="lbc:LACBIDRAFT_308058"/>